<evidence type="ECO:0000313" key="2">
    <source>
        <dbReference type="EMBL" id="EPS99736.1"/>
    </source>
</evidence>
<protein>
    <submittedName>
        <fullName evidence="2">Uncharacterized protein</fullName>
    </submittedName>
</protein>
<organism evidence="2 3">
    <name type="scientific">Fomitopsis schrenkii</name>
    <name type="common">Brown rot fungus</name>
    <dbReference type="NCBI Taxonomy" id="2126942"/>
    <lineage>
        <taxon>Eukaryota</taxon>
        <taxon>Fungi</taxon>
        <taxon>Dikarya</taxon>
        <taxon>Basidiomycota</taxon>
        <taxon>Agaricomycotina</taxon>
        <taxon>Agaricomycetes</taxon>
        <taxon>Polyporales</taxon>
        <taxon>Fomitopsis</taxon>
    </lineage>
</organism>
<dbReference type="HOGENOM" id="CLU_1865160_0_0_1"/>
<feature type="region of interest" description="Disordered" evidence="1">
    <location>
        <begin position="1"/>
        <end position="105"/>
    </location>
</feature>
<evidence type="ECO:0000256" key="1">
    <source>
        <dbReference type="SAM" id="MobiDB-lite"/>
    </source>
</evidence>
<dbReference type="InParanoid" id="S8E3N6"/>
<accession>S8E3N6</accession>
<proteinExistence type="predicted"/>
<dbReference type="AlphaFoldDB" id="S8E3N6"/>
<dbReference type="Proteomes" id="UP000015241">
    <property type="component" value="Unassembled WGS sequence"/>
</dbReference>
<dbReference type="EMBL" id="KE504154">
    <property type="protein sequence ID" value="EPS99736.1"/>
    <property type="molecule type" value="Genomic_DNA"/>
</dbReference>
<reference evidence="2 3" key="1">
    <citation type="journal article" date="2012" name="Science">
        <title>The Paleozoic origin of enzymatic lignin decomposition reconstructed from 31 fungal genomes.</title>
        <authorList>
            <person name="Floudas D."/>
            <person name="Binder M."/>
            <person name="Riley R."/>
            <person name="Barry K."/>
            <person name="Blanchette R.A."/>
            <person name="Henrissat B."/>
            <person name="Martinez A.T."/>
            <person name="Otillar R."/>
            <person name="Spatafora J.W."/>
            <person name="Yadav J.S."/>
            <person name="Aerts A."/>
            <person name="Benoit I."/>
            <person name="Boyd A."/>
            <person name="Carlson A."/>
            <person name="Copeland A."/>
            <person name="Coutinho P.M."/>
            <person name="de Vries R.P."/>
            <person name="Ferreira P."/>
            <person name="Findley K."/>
            <person name="Foster B."/>
            <person name="Gaskell J."/>
            <person name="Glotzer D."/>
            <person name="Gorecki P."/>
            <person name="Heitman J."/>
            <person name="Hesse C."/>
            <person name="Hori C."/>
            <person name="Igarashi K."/>
            <person name="Jurgens J.A."/>
            <person name="Kallen N."/>
            <person name="Kersten P."/>
            <person name="Kohler A."/>
            <person name="Kuees U."/>
            <person name="Kumar T.K.A."/>
            <person name="Kuo A."/>
            <person name="LaButti K."/>
            <person name="Larrondo L.F."/>
            <person name="Lindquist E."/>
            <person name="Ling A."/>
            <person name="Lombard V."/>
            <person name="Lucas S."/>
            <person name="Lundell T."/>
            <person name="Martin R."/>
            <person name="McLaughlin D.J."/>
            <person name="Morgenstern I."/>
            <person name="Morin E."/>
            <person name="Murat C."/>
            <person name="Nagy L.G."/>
            <person name="Nolan M."/>
            <person name="Ohm R.A."/>
            <person name="Patyshakuliyeva A."/>
            <person name="Rokas A."/>
            <person name="Ruiz-Duenas F.J."/>
            <person name="Sabat G."/>
            <person name="Salamov A."/>
            <person name="Samejima M."/>
            <person name="Schmutz J."/>
            <person name="Slot J.C."/>
            <person name="St John F."/>
            <person name="Stenlid J."/>
            <person name="Sun H."/>
            <person name="Sun S."/>
            <person name="Syed K."/>
            <person name="Tsang A."/>
            <person name="Wiebenga A."/>
            <person name="Young D."/>
            <person name="Pisabarro A."/>
            <person name="Eastwood D.C."/>
            <person name="Martin F."/>
            <person name="Cullen D."/>
            <person name="Grigoriev I.V."/>
            <person name="Hibbett D.S."/>
        </authorList>
    </citation>
    <scope>NUCLEOTIDE SEQUENCE</scope>
    <source>
        <strain evidence="3">FP-58527</strain>
    </source>
</reference>
<gene>
    <name evidence="2" type="ORF">FOMPIDRAFT_89910</name>
</gene>
<evidence type="ECO:0000313" key="3">
    <source>
        <dbReference type="Proteomes" id="UP000015241"/>
    </source>
</evidence>
<sequence>MESWSSEPKSMKADELGPINDASVPDSKEHLGDAMNSPRVPEIPPTEEAEWSELVDDDDDWQPRGPPKQTVSGTKSKPKPKPRPNGTDTKSQNQKSDRHHRDIPLVQSTRKIIIAENLWIQRYYLQMGPPNETMLTT</sequence>
<keyword evidence="3" id="KW-1185">Reference proteome</keyword>
<feature type="compositionally biased region" description="Acidic residues" evidence="1">
    <location>
        <begin position="45"/>
        <end position="60"/>
    </location>
</feature>
<name>S8E3N6_FOMSC</name>